<evidence type="ECO:0000256" key="4">
    <source>
        <dbReference type="ARBA" id="ARBA00017871"/>
    </source>
</evidence>
<dbReference type="EC" id="1.13.12.3" evidence="3"/>
<dbReference type="KEGG" id="rhoz:GXP67_35055"/>
<dbReference type="Gene3D" id="3.50.50.60">
    <property type="entry name" value="FAD/NAD(P)-binding domain"/>
    <property type="match status" value="1"/>
</dbReference>
<protein>
    <recommendedName>
        <fullName evidence="4">Tryptophan 2-monooxygenase</fullName>
        <ecNumber evidence="3">1.13.12.3</ecNumber>
    </recommendedName>
</protein>
<keyword evidence="9" id="KW-1185">Reference proteome</keyword>
<dbReference type="InterPro" id="IPR036188">
    <property type="entry name" value="FAD/NAD-bd_sf"/>
</dbReference>
<evidence type="ECO:0000259" key="7">
    <source>
        <dbReference type="Pfam" id="PF01593"/>
    </source>
</evidence>
<evidence type="ECO:0000256" key="5">
    <source>
        <dbReference type="ARBA" id="ARBA00023070"/>
    </source>
</evidence>
<name>A0A6C0GW03_9BACT</name>
<evidence type="ECO:0000313" key="8">
    <source>
        <dbReference type="EMBL" id="QHT71512.1"/>
    </source>
</evidence>
<comment type="similarity">
    <text evidence="2">Belongs to the tryptophan 2-monooxygenase family.</text>
</comment>
<dbReference type="SUPFAM" id="SSF51905">
    <property type="entry name" value="FAD/NAD(P)-binding domain"/>
    <property type="match status" value="1"/>
</dbReference>
<evidence type="ECO:0000256" key="6">
    <source>
        <dbReference type="ARBA" id="ARBA00047321"/>
    </source>
</evidence>
<reference evidence="8 9" key="1">
    <citation type="submission" date="2020-01" db="EMBL/GenBank/DDBJ databases">
        <authorList>
            <person name="Kim M.K."/>
        </authorList>
    </citation>
    <scope>NUCLEOTIDE SEQUENCE [LARGE SCALE GENOMIC DNA]</scope>
    <source>
        <strain evidence="8 9">172606-1</strain>
    </source>
</reference>
<dbReference type="EMBL" id="CP048222">
    <property type="protein sequence ID" value="QHT71512.1"/>
    <property type="molecule type" value="Genomic_DNA"/>
</dbReference>
<dbReference type="GO" id="GO:0001716">
    <property type="term" value="F:L-amino-acid oxidase activity"/>
    <property type="evidence" value="ECO:0007669"/>
    <property type="project" value="TreeGrafter"/>
</dbReference>
<dbReference type="GO" id="GO:0009851">
    <property type="term" value="P:auxin biosynthetic process"/>
    <property type="evidence" value="ECO:0007669"/>
    <property type="project" value="UniProtKB-KW"/>
</dbReference>
<dbReference type="AlphaFoldDB" id="A0A6C0GW03"/>
<evidence type="ECO:0000256" key="3">
    <source>
        <dbReference type="ARBA" id="ARBA00012535"/>
    </source>
</evidence>
<gene>
    <name evidence="8" type="ORF">GXP67_35055</name>
</gene>
<dbReference type="GO" id="GO:0009063">
    <property type="term" value="P:amino acid catabolic process"/>
    <property type="evidence" value="ECO:0007669"/>
    <property type="project" value="TreeGrafter"/>
</dbReference>
<dbReference type="InterPro" id="IPR050281">
    <property type="entry name" value="Flavin_monoamine_oxidase"/>
</dbReference>
<feature type="domain" description="Amine oxidase" evidence="7">
    <location>
        <begin position="59"/>
        <end position="486"/>
    </location>
</feature>
<dbReference type="Proteomes" id="UP000480178">
    <property type="component" value="Chromosome"/>
</dbReference>
<organism evidence="8 9">
    <name type="scientific">Rhodocytophaga rosea</name>
    <dbReference type="NCBI Taxonomy" id="2704465"/>
    <lineage>
        <taxon>Bacteria</taxon>
        <taxon>Pseudomonadati</taxon>
        <taxon>Bacteroidota</taxon>
        <taxon>Cytophagia</taxon>
        <taxon>Cytophagales</taxon>
        <taxon>Rhodocytophagaceae</taxon>
        <taxon>Rhodocytophaga</taxon>
    </lineage>
</organism>
<evidence type="ECO:0000256" key="2">
    <source>
        <dbReference type="ARBA" id="ARBA00005833"/>
    </source>
</evidence>
<dbReference type="InterPro" id="IPR002937">
    <property type="entry name" value="Amino_oxidase"/>
</dbReference>
<sequence length="489" mass="54967">MNEYKRRDFLKSTVVAGASLLTPDILYSTDESKANAQTATAPFPHTSASKKVIVAGAGIAGLCCGYELMKRGHEVIILEASGRHGGHVLTVRDGLSDGLYADFGAENITKPGYELFWEYAKEFNLTVLPYPKRDNILRRIDGQFYTEQMLADPAVLKKFGLNQREIKYLSEHSWPELELLYTRPYLDKFTDEYQPFGVGYDHLDTTPIAQIYKKEGASPGALQLLGGMHTSALFELWRQSILDLRGLPLFPLKVYRLKDGNQSLPNAFAKKLGVRVKLNCPILKIKHGQSGVTITYKEFNEEKEITADHLANCIPLPAFRNIPVEPAFSPEKQYAIDNVTYDSYARFVFQASSKFWEADKLSINMELNHPDIAAIWQVAEEVDTHRVALMGMGPGGTSPQRALAGFRQVYPGKHDTIEQALVKDWTKEQFSPTCERLNFPMGELRKFWPHVMASHGRIHFAGAYADNLNWGMEAATRSANRVAKEIDQA</sequence>
<evidence type="ECO:0000313" key="9">
    <source>
        <dbReference type="Proteomes" id="UP000480178"/>
    </source>
</evidence>
<comment type="catalytic activity">
    <reaction evidence="6">
        <text>L-tryptophan + O2 = indole-3-acetamide + CO2 + H2O</text>
        <dbReference type="Rhea" id="RHEA:16165"/>
        <dbReference type="ChEBI" id="CHEBI:15377"/>
        <dbReference type="ChEBI" id="CHEBI:15379"/>
        <dbReference type="ChEBI" id="CHEBI:16031"/>
        <dbReference type="ChEBI" id="CHEBI:16526"/>
        <dbReference type="ChEBI" id="CHEBI:57912"/>
        <dbReference type="EC" id="1.13.12.3"/>
    </reaction>
</comment>
<dbReference type="PROSITE" id="PS51318">
    <property type="entry name" value="TAT"/>
    <property type="match status" value="1"/>
</dbReference>
<dbReference type="PANTHER" id="PTHR10742:SF342">
    <property type="entry name" value="AMINE OXIDASE"/>
    <property type="match status" value="1"/>
</dbReference>
<accession>A0A6C0GW03</accession>
<keyword evidence="5" id="KW-0073">Auxin biosynthesis</keyword>
<proteinExistence type="inferred from homology"/>
<dbReference type="InterPro" id="IPR006311">
    <property type="entry name" value="TAT_signal"/>
</dbReference>
<dbReference type="Gene3D" id="3.90.660.10">
    <property type="match status" value="1"/>
</dbReference>
<dbReference type="Pfam" id="PF01593">
    <property type="entry name" value="Amino_oxidase"/>
    <property type="match status" value="1"/>
</dbReference>
<dbReference type="RefSeq" id="WP_162447448.1">
    <property type="nucleotide sequence ID" value="NZ_CP048222.1"/>
</dbReference>
<evidence type="ECO:0000256" key="1">
    <source>
        <dbReference type="ARBA" id="ARBA00004814"/>
    </source>
</evidence>
<dbReference type="Gene3D" id="1.10.405.10">
    <property type="entry name" value="Guanine Nucleotide Dissociation Inhibitor, domain 1"/>
    <property type="match status" value="1"/>
</dbReference>
<dbReference type="PANTHER" id="PTHR10742">
    <property type="entry name" value="FLAVIN MONOAMINE OXIDASE"/>
    <property type="match status" value="1"/>
</dbReference>
<comment type="pathway">
    <text evidence="1">Plant hormone metabolism; auxin biosynthesis.</text>
</comment>
<dbReference type="GO" id="GO:0050361">
    <property type="term" value="F:tryptophan 2-monooxygenase activity"/>
    <property type="evidence" value="ECO:0007669"/>
    <property type="project" value="UniProtKB-EC"/>
</dbReference>